<dbReference type="SUPFAM" id="SSF52540">
    <property type="entry name" value="P-loop containing nucleoside triphosphate hydrolases"/>
    <property type="match status" value="1"/>
</dbReference>
<dbReference type="PANTHER" id="PTHR11566">
    <property type="entry name" value="DYNAMIN"/>
    <property type="match status" value="1"/>
</dbReference>
<feature type="domain" description="GED" evidence="5">
    <location>
        <begin position="642"/>
        <end position="730"/>
    </location>
</feature>
<dbReference type="InterPro" id="IPR022812">
    <property type="entry name" value="Dynamin"/>
</dbReference>
<keyword evidence="1" id="KW-0547">Nucleotide-binding</keyword>
<evidence type="ECO:0000256" key="3">
    <source>
        <dbReference type="SAM" id="Coils"/>
    </source>
</evidence>
<keyword evidence="8" id="KW-1185">Reference proteome</keyword>
<accession>A0ABQ8WSE7</accession>
<feature type="coiled-coil region" evidence="3">
    <location>
        <begin position="697"/>
        <end position="724"/>
    </location>
</feature>
<dbReference type="InterPro" id="IPR045063">
    <property type="entry name" value="Dynamin_N"/>
</dbReference>
<evidence type="ECO:0000259" key="6">
    <source>
        <dbReference type="PROSITE" id="PS51718"/>
    </source>
</evidence>
<dbReference type="SMART" id="SM00053">
    <property type="entry name" value="DYNc"/>
    <property type="match status" value="1"/>
</dbReference>
<organism evidence="7 8">
    <name type="scientific">Penicillium chrysogenum</name>
    <name type="common">Penicillium notatum</name>
    <dbReference type="NCBI Taxonomy" id="5076"/>
    <lineage>
        <taxon>Eukaryota</taxon>
        <taxon>Fungi</taxon>
        <taxon>Dikarya</taxon>
        <taxon>Ascomycota</taxon>
        <taxon>Pezizomycotina</taxon>
        <taxon>Eurotiomycetes</taxon>
        <taxon>Eurotiomycetidae</taxon>
        <taxon>Eurotiales</taxon>
        <taxon>Aspergillaceae</taxon>
        <taxon>Penicillium</taxon>
        <taxon>Penicillium chrysogenum species complex</taxon>
    </lineage>
</organism>
<feature type="domain" description="Dynamin-type G" evidence="6">
    <location>
        <begin position="32"/>
        <end position="325"/>
    </location>
</feature>
<dbReference type="InterPro" id="IPR020850">
    <property type="entry name" value="GED_dom"/>
</dbReference>
<keyword evidence="3" id="KW-0175">Coiled coil</keyword>
<comment type="caution">
    <text evidence="7">The sequence shown here is derived from an EMBL/GenBank/DDBJ whole genome shotgun (WGS) entry which is preliminary data.</text>
</comment>
<evidence type="ECO:0000256" key="4">
    <source>
        <dbReference type="SAM" id="MobiDB-lite"/>
    </source>
</evidence>
<dbReference type="PROSITE" id="PS51718">
    <property type="entry name" value="G_DYNAMIN_2"/>
    <property type="match status" value="1"/>
</dbReference>
<dbReference type="PROSITE" id="PS51388">
    <property type="entry name" value="GED"/>
    <property type="match status" value="1"/>
</dbReference>
<evidence type="ECO:0000259" key="5">
    <source>
        <dbReference type="PROSITE" id="PS51388"/>
    </source>
</evidence>
<dbReference type="CDD" id="cd08771">
    <property type="entry name" value="DLP_1"/>
    <property type="match status" value="1"/>
</dbReference>
<name>A0ABQ8WSE7_PENCH</name>
<dbReference type="PRINTS" id="PR00195">
    <property type="entry name" value="DYNAMIN"/>
</dbReference>
<feature type="compositionally biased region" description="Polar residues" evidence="4">
    <location>
        <begin position="448"/>
        <end position="457"/>
    </location>
</feature>
<dbReference type="PANTHER" id="PTHR11566:SF215">
    <property type="entry name" value="DYNAMIN GTPASE"/>
    <property type="match status" value="1"/>
</dbReference>
<dbReference type="InterPro" id="IPR030381">
    <property type="entry name" value="G_DYNAMIN_dom"/>
</dbReference>
<dbReference type="Gene3D" id="3.40.50.300">
    <property type="entry name" value="P-loop containing nucleotide triphosphate hydrolases"/>
    <property type="match status" value="1"/>
</dbReference>
<dbReference type="InterPro" id="IPR000375">
    <property type="entry name" value="Dynamin_stalk"/>
</dbReference>
<evidence type="ECO:0000256" key="2">
    <source>
        <dbReference type="ARBA" id="ARBA00023134"/>
    </source>
</evidence>
<dbReference type="EMBL" id="JAPVEB010000002">
    <property type="protein sequence ID" value="KAJ5275376.1"/>
    <property type="molecule type" value="Genomic_DNA"/>
</dbReference>
<feature type="region of interest" description="Disordered" evidence="4">
    <location>
        <begin position="416"/>
        <end position="457"/>
    </location>
</feature>
<gene>
    <name evidence="7" type="ORF">N7505_003921</name>
</gene>
<evidence type="ECO:0000256" key="1">
    <source>
        <dbReference type="ARBA" id="ARBA00022741"/>
    </source>
</evidence>
<sequence>MMIETRTRSLELADPTLLEKIDKLFACNVGQYVSLPQLVVVGDQSCGKSSVLEGLTKINFPRDSGLCTRFATHIIFRRDSDLVLREISASIIPASDATPEEDQKLRGWKASGLQSLSPEDFSRTMKEVHETMNLSSCDGDQKPTFSNSVLQLEIRGPNESHLSVIDVPGIFKNTTSDRTTKSDIMLVRNMVLRYMQNPRSIMLAVVPANVDIATQEIIEMASEIDPEGGRTLRILTKPDLVDKGAEHKVIQLIQDGNANGQLGWILVRNLGQKQLEAGNVDRDAEERMFHQHAPWNRVPPGNYGISALMDRLQDLLTSNVRREFPSVRSEVIKRLKDTKNLLQSLGVQRETPEQQRRMLLDIVSAFQGITQHALAANYGVNDVFDKDKDLRLATLVSHRNDIFSDNLAHWGHTYAFRSKPERPGDTDGSVDDREERRNTPSDTEKQQDILQSRQTWDTTQNTSVADLEEVVHVSEPVEPSFKRGIFPWIEEVYSNSRGFEIATVNPGLLSSLMRKQSVKWPILARGYISDIISVVHAFIRQALEVVSKNTQISTNIMSLLMDDLIEKYKQAISKVEVLLRIEREGTPLTLNHYFNDNLEKCRQKRMYSTAAKNSIDNCKHGEVVRLGDLAHQHHMSNIEHTVRDIHDILDSYYKVARKRFMDNVCMQAADYCLVTGPEAPMKLFSPSWVNELSNERLEEIVGEGRALKRRRRELQKEIEDLEAGKAVLMK</sequence>
<dbReference type="Proteomes" id="UP001220256">
    <property type="component" value="Unassembled WGS sequence"/>
</dbReference>
<protein>
    <submittedName>
        <fullName evidence="7">Dynamin</fullName>
    </submittedName>
</protein>
<dbReference type="InterPro" id="IPR027417">
    <property type="entry name" value="P-loop_NTPase"/>
</dbReference>
<dbReference type="InterPro" id="IPR001401">
    <property type="entry name" value="Dynamin_GTPase"/>
</dbReference>
<dbReference type="Pfam" id="PF00350">
    <property type="entry name" value="Dynamin_N"/>
    <property type="match status" value="1"/>
</dbReference>
<keyword evidence="2" id="KW-0342">GTP-binding</keyword>
<dbReference type="Pfam" id="PF01031">
    <property type="entry name" value="Dynamin_M"/>
    <property type="match status" value="1"/>
</dbReference>
<evidence type="ECO:0000313" key="8">
    <source>
        <dbReference type="Proteomes" id="UP001220256"/>
    </source>
</evidence>
<proteinExistence type="predicted"/>
<feature type="compositionally biased region" description="Basic and acidic residues" evidence="4">
    <location>
        <begin position="418"/>
        <end position="447"/>
    </location>
</feature>
<evidence type="ECO:0000313" key="7">
    <source>
        <dbReference type="EMBL" id="KAJ5275376.1"/>
    </source>
</evidence>
<dbReference type="Gene3D" id="1.20.120.1240">
    <property type="entry name" value="Dynamin, middle domain"/>
    <property type="match status" value="1"/>
</dbReference>
<reference evidence="7 8" key="1">
    <citation type="journal article" date="2023" name="IMA Fungus">
        <title>Comparative genomic study of the Penicillium genus elucidates a diverse pangenome and 15 lateral gene transfer events.</title>
        <authorList>
            <person name="Petersen C."/>
            <person name="Sorensen T."/>
            <person name="Nielsen M.R."/>
            <person name="Sondergaard T.E."/>
            <person name="Sorensen J.L."/>
            <person name="Fitzpatrick D.A."/>
            <person name="Frisvad J.C."/>
            <person name="Nielsen K.L."/>
        </authorList>
    </citation>
    <scope>NUCLEOTIDE SEQUENCE [LARGE SCALE GENOMIC DNA]</scope>
    <source>
        <strain evidence="7 8">IBT 3361</strain>
    </source>
</reference>